<dbReference type="OrthoDB" id="722566at2759"/>
<dbReference type="SMART" id="SM00256">
    <property type="entry name" value="FBOX"/>
    <property type="match status" value="1"/>
</dbReference>
<dbReference type="AlphaFoldDB" id="A0A834WE00"/>
<evidence type="ECO:0000313" key="3">
    <source>
        <dbReference type="Proteomes" id="UP000634136"/>
    </source>
</evidence>
<dbReference type="InterPro" id="IPR001810">
    <property type="entry name" value="F-box_dom"/>
</dbReference>
<name>A0A834WE00_9FABA</name>
<dbReference type="EMBL" id="JAAIUW010000008">
    <property type="protein sequence ID" value="KAF7819127.1"/>
    <property type="molecule type" value="Genomic_DNA"/>
</dbReference>
<protein>
    <submittedName>
        <fullName evidence="2">F-box protein</fullName>
    </submittedName>
</protein>
<proteinExistence type="predicted"/>
<organism evidence="2 3">
    <name type="scientific">Senna tora</name>
    <dbReference type="NCBI Taxonomy" id="362788"/>
    <lineage>
        <taxon>Eukaryota</taxon>
        <taxon>Viridiplantae</taxon>
        <taxon>Streptophyta</taxon>
        <taxon>Embryophyta</taxon>
        <taxon>Tracheophyta</taxon>
        <taxon>Spermatophyta</taxon>
        <taxon>Magnoliopsida</taxon>
        <taxon>eudicotyledons</taxon>
        <taxon>Gunneridae</taxon>
        <taxon>Pentapetalae</taxon>
        <taxon>rosids</taxon>
        <taxon>fabids</taxon>
        <taxon>Fabales</taxon>
        <taxon>Fabaceae</taxon>
        <taxon>Caesalpinioideae</taxon>
        <taxon>Cassia clade</taxon>
        <taxon>Senna</taxon>
    </lineage>
</organism>
<feature type="domain" description="F-box" evidence="1">
    <location>
        <begin position="8"/>
        <end position="54"/>
    </location>
</feature>
<dbReference type="Gene3D" id="1.20.1280.50">
    <property type="match status" value="1"/>
</dbReference>
<evidence type="ECO:0000313" key="2">
    <source>
        <dbReference type="EMBL" id="KAF7819127.1"/>
    </source>
</evidence>
<evidence type="ECO:0000259" key="1">
    <source>
        <dbReference type="PROSITE" id="PS50181"/>
    </source>
</evidence>
<gene>
    <name evidence="2" type="ORF">G2W53_024582</name>
</gene>
<dbReference type="PANTHER" id="PTHR31482">
    <property type="entry name" value="ESTS AU081301(E20138)"/>
    <property type="match status" value="1"/>
</dbReference>
<dbReference type="Proteomes" id="UP000634136">
    <property type="component" value="Unassembled WGS sequence"/>
</dbReference>
<accession>A0A834WE00</accession>
<dbReference type="SUPFAM" id="SSF81383">
    <property type="entry name" value="F-box domain"/>
    <property type="match status" value="1"/>
</dbReference>
<dbReference type="InterPro" id="IPR036047">
    <property type="entry name" value="F-box-like_dom_sf"/>
</dbReference>
<dbReference type="PANTHER" id="PTHR31482:SF11">
    <property type="entry name" value="CYCLIN-LIKE F-BOX"/>
    <property type="match status" value="1"/>
</dbReference>
<reference evidence="2" key="1">
    <citation type="submission" date="2020-09" db="EMBL/GenBank/DDBJ databases">
        <title>Genome-Enabled Discovery of Anthraquinone Biosynthesis in Senna tora.</title>
        <authorList>
            <person name="Kang S.-H."/>
            <person name="Pandey R.P."/>
            <person name="Lee C.-M."/>
            <person name="Sim J.-S."/>
            <person name="Jeong J.-T."/>
            <person name="Choi B.-S."/>
            <person name="Jung M."/>
            <person name="Ginzburg D."/>
            <person name="Zhao K."/>
            <person name="Won S.Y."/>
            <person name="Oh T.-J."/>
            <person name="Yu Y."/>
            <person name="Kim N.-H."/>
            <person name="Lee O.R."/>
            <person name="Lee T.-H."/>
            <person name="Bashyal P."/>
            <person name="Kim T.-S."/>
            <person name="Lee W.-H."/>
            <person name="Kawkins C."/>
            <person name="Kim C.-K."/>
            <person name="Kim J.S."/>
            <person name="Ahn B.O."/>
            <person name="Rhee S.Y."/>
            <person name="Sohng J.K."/>
        </authorList>
    </citation>
    <scope>NUCLEOTIDE SEQUENCE</scope>
    <source>
        <tissue evidence="2">Leaf</tissue>
    </source>
</reference>
<comment type="caution">
    <text evidence="2">The sequence shown here is derived from an EMBL/GenBank/DDBJ whole genome shotgun (WGS) entry which is preliminary data.</text>
</comment>
<dbReference type="Pfam" id="PF00646">
    <property type="entry name" value="F-box"/>
    <property type="match status" value="1"/>
</dbReference>
<dbReference type="PROSITE" id="PS50181">
    <property type="entry name" value="FBOX"/>
    <property type="match status" value="1"/>
</dbReference>
<sequence length="324" mass="37906">MENKKEGNISLLDLPESILDYILKLLSPVELCTTSEVCTSLRNKCSSNDLWEEHIKRKWDRVIGHGAYKEWECHITTAKQENPLRMDENGSLGSFYGDWPNLSLGSYLENGQQLRGSLSNYFMKALYLCLEGGTFWFPSQLYRRQGLLLICQDVLLHYDSKTDTFEARQQYGNCRCIGRKLRWDMVRVAWLEISPYQLHVSCDLHNLKTGDHIEIQFRANKQTPYDWWFGVIGHLDTCDKKQNQCGCDQSEMLVVEVKLGYPRMQVKRLLLKRNNHGEQDDGKGRLYGGIRKIQSEQEIDTWMRLFSQSRVPLQRHACNLRFRV</sequence>
<keyword evidence="3" id="KW-1185">Reference proteome</keyword>